<dbReference type="Pfam" id="PF00085">
    <property type="entry name" value="Thioredoxin"/>
    <property type="match status" value="1"/>
</dbReference>
<dbReference type="GO" id="GO:0000287">
    <property type="term" value="F:magnesium ion binding"/>
    <property type="evidence" value="ECO:0007669"/>
    <property type="project" value="InterPro"/>
</dbReference>
<evidence type="ECO:0000256" key="7">
    <source>
        <dbReference type="SAM" id="SignalP"/>
    </source>
</evidence>
<keyword evidence="3" id="KW-0963">Cytoplasm</keyword>
<dbReference type="CDD" id="cd02947">
    <property type="entry name" value="TRX_family"/>
    <property type="match status" value="2"/>
</dbReference>
<comment type="subcellular location">
    <subcellularLocation>
        <location evidence="1">Cytoplasm</location>
        <location evidence="1">Cytoskeleton</location>
    </subcellularLocation>
</comment>
<name>A0A553PG04_TIGCA</name>
<evidence type="ECO:0000313" key="9">
    <source>
        <dbReference type="EMBL" id="TRY76604.1"/>
    </source>
</evidence>
<dbReference type="GO" id="GO:0015977">
    <property type="term" value="P:carbon fixation"/>
    <property type="evidence" value="ECO:0007669"/>
    <property type="project" value="InterPro"/>
</dbReference>
<dbReference type="GO" id="GO:0034314">
    <property type="term" value="P:Arp2/3 complex-mediated actin nucleation"/>
    <property type="evidence" value="ECO:0007669"/>
    <property type="project" value="InterPro"/>
</dbReference>
<dbReference type="EMBL" id="VCGU01000004">
    <property type="protein sequence ID" value="TRY76604.1"/>
    <property type="molecule type" value="Genomic_DNA"/>
</dbReference>
<dbReference type="InterPro" id="IPR036753">
    <property type="entry name" value="ARPC3_sf"/>
</dbReference>
<dbReference type="Pfam" id="PF04062">
    <property type="entry name" value="P21-Arc"/>
    <property type="match status" value="1"/>
</dbReference>
<keyword evidence="10" id="KW-1185">Reference proteome</keyword>
<evidence type="ECO:0000256" key="6">
    <source>
        <dbReference type="SAM" id="Phobius"/>
    </source>
</evidence>
<dbReference type="OMA" id="EHIDDEC"/>
<evidence type="ECO:0000256" key="3">
    <source>
        <dbReference type="ARBA" id="ARBA00022490"/>
    </source>
</evidence>
<dbReference type="GO" id="GO:0030833">
    <property type="term" value="P:regulation of actin filament polymerization"/>
    <property type="evidence" value="ECO:0007669"/>
    <property type="project" value="InterPro"/>
</dbReference>
<dbReference type="GO" id="GO:0016984">
    <property type="term" value="F:ribulose-bisphosphate carboxylase activity"/>
    <property type="evidence" value="ECO:0007669"/>
    <property type="project" value="InterPro"/>
</dbReference>
<accession>A0A553PG04</accession>
<evidence type="ECO:0000256" key="4">
    <source>
        <dbReference type="ARBA" id="ARBA00023203"/>
    </source>
</evidence>
<keyword evidence="6" id="KW-0812">Transmembrane</keyword>
<dbReference type="GO" id="GO:0003779">
    <property type="term" value="F:actin binding"/>
    <property type="evidence" value="ECO:0007669"/>
    <property type="project" value="UniProtKB-KW"/>
</dbReference>
<reference evidence="9 10" key="1">
    <citation type="journal article" date="2018" name="Nat. Ecol. Evol.">
        <title>Genomic signatures of mitonuclear coevolution across populations of Tigriopus californicus.</title>
        <authorList>
            <person name="Barreto F.S."/>
            <person name="Watson E.T."/>
            <person name="Lima T.G."/>
            <person name="Willett C.S."/>
            <person name="Edmands S."/>
            <person name="Li W."/>
            <person name="Burton R.S."/>
        </authorList>
    </citation>
    <scope>NUCLEOTIDE SEQUENCE [LARGE SCALE GENOMIC DNA]</scope>
    <source>
        <strain evidence="9 10">San Diego</strain>
    </source>
</reference>
<dbReference type="InterPro" id="IPR013766">
    <property type="entry name" value="Thioredoxin_domain"/>
</dbReference>
<keyword evidence="7" id="KW-0732">Signal</keyword>
<keyword evidence="6" id="KW-0472">Membrane</keyword>
<evidence type="ECO:0000256" key="5">
    <source>
        <dbReference type="ARBA" id="ARBA00023212"/>
    </source>
</evidence>
<dbReference type="GO" id="GO:0005885">
    <property type="term" value="C:Arp2/3 protein complex"/>
    <property type="evidence" value="ECO:0007669"/>
    <property type="project" value="InterPro"/>
</dbReference>
<evidence type="ECO:0000256" key="2">
    <source>
        <dbReference type="ARBA" id="ARBA00010856"/>
    </source>
</evidence>
<feature type="chain" id="PRO_5022154518" description="Thioredoxin domain-containing protein" evidence="7">
    <location>
        <begin position="21"/>
        <end position="1634"/>
    </location>
</feature>
<dbReference type="InterPro" id="IPR020878">
    <property type="entry name" value="RuBisCo_large_chain_AS"/>
</dbReference>
<comment type="similarity">
    <text evidence="2">Belongs to the ARPC3 family.</text>
</comment>
<dbReference type="Gene3D" id="1.10.1760.10">
    <property type="entry name" value="Actin-related protein 2/3 complex subunit 3"/>
    <property type="match status" value="1"/>
</dbReference>
<dbReference type="PROSITE" id="PS00157">
    <property type="entry name" value="RUBISCO_LARGE"/>
    <property type="match status" value="1"/>
</dbReference>
<keyword evidence="5" id="KW-0206">Cytoskeleton</keyword>
<evidence type="ECO:0000259" key="8">
    <source>
        <dbReference type="PROSITE" id="PS51352"/>
    </source>
</evidence>
<dbReference type="Gene3D" id="3.40.30.10">
    <property type="entry name" value="Glutaredoxin"/>
    <property type="match status" value="11"/>
</dbReference>
<dbReference type="PANTHER" id="PTHR19991">
    <property type="entry name" value="L 2 01289"/>
    <property type="match status" value="1"/>
</dbReference>
<gene>
    <name evidence="9" type="ORF">TCAL_03494</name>
</gene>
<proteinExistence type="inferred from homology"/>
<feature type="signal peptide" evidence="7">
    <location>
        <begin position="1"/>
        <end position="20"/>
    </location>
</feature>
<dbReference type="SUPFAM" id="SSF69060">
    <property type="entry name" value="Arp2/3 complex 21 kDa subunit ARPC3"/>
    <property type="match status" value="1"/>
</dbReference>
<comment type="caution">
    <text evidence="9">The sequence shown here is derived from an EMBL/GenBank/DDBJ whole genome shotgun (WGS) entry which is preliminary data.</text>
</comment>
<keyword evidence="4" id="KW-0009">Actin-binding</keyword>
<evidence type="ECO:0000256" key="1">
    <source>
        <dbReference type="ARBA" id="ARBA00004245"/>
    </source>
</evidence>
<evidence type="ECO:0000313" key="10">
    <source>
        <dbReference type="Proteomes" id="UP000318571"/>
    </source>
</evidence>
<dbReference type="PROSITE" id="PS51352">
    <property type="entry name" value="THIOREDOXIN_2"/>
    <property type="match status" value="1"/>
</dbReference>
<sequence length="1634" mass="187427">MQHFGLLVVLFLGVIPSSSSRRRSVEDVARKQLDTLIQTEDYLVVFWYGKNCKTCDRTLSLLESKFTELEEAGVEVTKMNDKKTAKLYGVVTFPGLTFFKAGKAVPFEGDLSNGEAILDFLISQESLDIPDRIEQVNAKQLEKLIEWKDFIAIFFYNGQDESSEALRHLENIDSKADKMGIAFVKINDLELVDEYGLPGLPSLVYYRRQAPILYEGDLAQETEILEWLIHTRTTGDDEDVIEEVSSTELETLISSVENLAVLYYDDESRKADLLLESLEKIDDECDQKDIQFVKISQDKAGEKYGITQLPKLVFFKSDLPNIFEGNLIDENEVLDWLLGQVHSDSIEEITGTMLDRLIQESRHLVVLFYDRDEAESINLIDILETVDDELDKQDILMVKLSDHREAKEWGIDDTPAIVYFENGIPFLFEGGLTSAEVILEWFLDQIKGDQIEKVTDEMLAKMIDGQQSTVGAIFLTTKGTGTRGPAPVVANNTDRDIVDESLELFKANIFFSSFEIKDRSDQLLVYCILYIVLCLRMIQKCATKERAVKEMFTLALEKFDLPGDAGFPLNCYYEPAKSQQDRDTLHKYLTQIRSEIGARLLERVFDPKISVDGKPNDHNGMESAQILAALENIDDDCDKYGIPLVKIDDPEYAKANGIDKIPSPYTLKMDCPTFSRDDIEEVTDEMLQVLIKRHEHLAVVVYDPDDRRSDKVLTGLENIDDDLDKGDVTLVKLSNDNDLTFLGELPDLPAIVFFESEVPTVFSDEELDKVSTKIIAGLENVETRLKGKPIRFLEVDVNDVPEISISSVPSLVFFKNGEPFIYEDNLMNEESILMWAQGEYQTNEDVIEDVSTEAVHKLIESNPYVLVYVYKAKCEKCVEATNNLEGIDDDTDAVGVKFVKTDDATFIKEFGIVNFPAIVYFESGNPSLYEGDPTEQAELLTWLLYQLKEDTIENINRDLLFRLMTENEFLGVFFYSNNEESLKMLRHLELIDDEASEFGVRLAKIDDPLMAKKYGHRNPPGLGYFRHANYIKYDGDLFDGEEILDWLTDPNIMEVSDTIEMVNTKMFEKLKSRNEHLAVVFYAEHDCMQCEMVLQELEKIDDEAEASGIPIVKLEDRALAKSVGVFALPSIVIFRNFGDDAVIYAGDLKNEEAVLEWLIVQRDPTNEAIEEKQGQTLRKIIMKTESVGVFIYSQENCKTCLSVLQSLENIDDDCARHNIKLIKTTDEEFANEVGITEFPGLVFFYNSVPNIYEGDLLAEEEVLDWLVEMRSESHIELITRPMLEMMVGNVQYLVVFFVKQNCRTCDQVLTELEKIDDECDAFGIQMVKLQDPQLAKRYGIKTFPSLVYFRNGNPLTYEGDLKNEESVLDWLIDDENRELEDEIEAVNIRMLEKLLDSSPFLAVFFYDEDCIECDALLEALEHIDDEADMFGVDFVKTDEPKAAKRYHIYRTPALVYFRKRLPVIYDGDLMDPDKVLEWLTSQDVFEIKDEIEEVNRRMLEKLLDENDFVAVYFYDEKCPSCHRVSEGLEKIDQDADALDITFVKINDHRYAKKYGVNKLPALVYFRRKFPNDLFNEQEVLAWLKKNRFKHMELDLFMYSILALASSFILYTAFLIFGFKPKETDKKLEDDELNK</sequence>
<keyword evidence="6" id="KW-1133">Transmembrane helix</keyword>
<feature type="transmembrane region" description="Helical" evidence="6">
    <location>
        <begin position="1595"/>
        <end position="1618"/>
    </location>
</feature>
<dbReference type="PANTHER" id="PTHR19991:SF3">
    <property type="entry name" value="LETHAL (2) 01289, ISOFORM F"/>
    <property type="match status" value="1"/>
</dbReference>
<dbReference type="InterPro" id="IPR007204">
    <property type="entry name" value="ARPC3"/>
</dbReference>
<dbReference type="STRING" id="6832.A0A553PG04"/>
<dbReference type="Proteomes" id="UP000318571">
    <property type="component" value="Chromosome 5"/>
</dbReference>
<protein>
    <recommendedName>
        <fullName evidence="8">Thioredoxin domain-containing protein</fullName>
    </recommendedName>
</protein>
<dbReference type="CDD" id="cd02961">
    <property type="entry name" value="PDI_a_family"/>
    <property type="match status" value="2"/>
</dbReference>
<organism evidence="9 10">
    <name type="scientific">Tigriopus californicus</name>
    <name type="common">Marine copepod</name>
    <dbReference type="NCBI Taxonomy" id="6832"/>
    <lineage>
        <taxon>Eukaryota</taxon>
        <taxon>Metazoa</taxon>
        <taxon>Ecdysozoa</taxon>
        <taxon>Arthropoda</taxon>
        <taxon>Crustacea</taxon>
        <taxon>Multicrustacea</taxon>
        <taxon>Hexanauplia</taxon>
        <taxon>Copepoda</taxon>
        <taxon>Harpacticoida</taxon>
        <taxon>Harpacticidae</taxon>
        <taxon>Tigriopus</taxon>
    </lineage>
</organism>
<feature type="domain" description="Thioredoxin" evidence="8">
    <location>
        <begin position="1470"/>
        <end position="1588"/>
    </location>
</feature>
<dbReference type="SUPFAM" id="SSF52833">
    <property type="entry name" value="Thioredoxin-like"/>
    <property type="match status" value="11"/>
</dbReference>
<dbReference type="InterPro" id="IPR036249">
    <property type="entry name" value="Thioredoxin-like_sf"/>
</dbReference>